<evidence type="ECO:0000313" key="2">
    <source>
        <dbReference type="EMBL" id="MDG3016862.1"/>
    </source>
</evidence>
<dbReference type="Proteomes" id="UP001152755">
    <property type="component" value="Unassembled WGS sequence"/>
</dbReference>
<dbReference type="RefSeq" id="WP_277832525.1">
    <property type="nucleotide sequence ID" value="NZ_JAAIVF010000003.1"/>
</dbReference>
<dbReference type="EMBL" id="JANRHA010000018">
    <property type="protein sequence ID" value="MDG3016862.1"/>
    <property type="molecule type" value="Genomic_DNA"/>
</dbReference>
<evidence type="ECO:0000256" key="1">
    <source>
        <dbReference type="SAM" id="MobiDB-lite"/>
    </source>
</evidence>
<feature type="compositionally biased region" description="Basic and acidic residues" evidence="1">
    <location>
        <begin position="76"/>
        <end position="86"/>
    </location>
</feature>
<proteinExistence type="predicted"/>
<organism evidence="2 3">
    <name type="scientific">Speluncibacter jeojiensis</name>
    <dbReference type="NCBI Taxonomy" id="2710754"/>
    <lineage>
        <taxon>Bacteria</taxon>
        <taxon>Bacillati</taxon>
        <taxon>Actinomycetota</taxon>
        <taxon>Actinomycetes</taxon>
        <taxon>Mycobacteriales</taxon>
        <taxon>Speluncibacteraceae</taxon>
        <taxon>Speluncibacter</taxon>
    </lineage>
</organism>
<sequence>MTTADDVRAIQQRVALCRARIYGGYGPGADEATFDRWTRDRSVFAGQPVVERLSEFARRTAAEKAGGTPAVAEDAAAARDSVRSRT</sequence>
<accession>A0A9X4M4W8</accession>
<protein>
    <submittedName>
        <fullName evidence="2">Uncharacterized protein</fullName>
    </submittedName>
</protein>
<gene>
    <name evidence="2" type="ORF">NVS88_20110</name>
</gene>
<dbReference type="AlphaFoldDB" id="A0A9X4M4W8"/>
<name>A0A9X4M4W8_9ACTN</name>
<evidence type="ECO:0000313" key="3">
    <source>
        <dbReference type="Proteomes" id="UP001152755"/>
    </source>
</evidence>
<keyword evidence="3" id="KW-1185">Reference proteome</keyword>
<comment type="caution">
    <text evidence="2">The sequence shown here is derived from an EMBL/GenBank/DDBJ whole genome shotgun (WGS) entry which is preliminary data.</text>
</comment>
<feature type="region of interest" description="Disordered" evidence="1">
    <location>
        <begin position="63"/>
        <end position="86"/>
    </location>
</feature>
<reference evidence="2" key="1">
    <citation type="submission" date="2022-08" db="EMBL/GenBank/DDBJ databases">
        <title>Genome analysis of Corynebacteriales strain.</title>
        <authorList>
            <person name="Lee S.D."/>
        </authorList>
    </citation>
    <scope>NUCLEOTIDE SEQUENCE</scope>
    <source>
        <strain evidence="2">D3-21</strain>
    </source>
</reference>